<evidence type="ECO:0000256" key="1">
    <source>
        <dbReference type="SAM" id="Coils"/>
    </source>
</evidence>
<dbReference type="AlphaFoldDB" id="A0A1I4R785"/>
<feature type="coiled-coil region" evidence="1">
    <location>
        <begin position="116"/>
        <end position="150"/>
    </location>
</feature>
<keyword evidence="1" id="KW-0175">Coiled coil</keyword>
<reference evidence="2 3" key="1">
    <citation type="submission" date="2016-10" db="EMBL/GenBank/DDBJ databases">
        <authorList>
            <person name="de Groot N.N."/>
        </authorList>
    </citation>
    <scope>NUCLEOTIDE SEQUENCE [LARGE SCALE GENOMIC DNA]</scope>
    <source>
        <strain evidence="2 3">DSM 9990</strain>
    </source>
</reference>
<dbReference type="OrthoDB" id="5500920at2"/>
<accession>A0A1I4R785</accession>
<sequence length="238" mass="28462">MMEDDLISCLTRQVQEEVIENYLNERKLIDLQLEELGELGQKTYKKALKTGKRFTRIGYLLVDDAFRKEWSDLVRLGKDSFWFRCLTDEFKNDVRFIRVTALTHKGKFKKLFHEAYRRLLARVKEYKEAYENLKKECDAVNLNIKKFHSNYDLLTILQFLKSMDVCGIERKKFLGENFSPDELMSVDEKLYFKPVKFEKWSLPEPPELPPHPLIERRLDDLANQVYERYGNQLKSVIY</sequence>
<name>A0A1I4R785_9BACT</name>
<organism evidence="2 3">
    <name type="scientific">Thermodesulforhabdus norvegica</name>
    <dbReference type="NCBI Taxonomy" id="39841"/>
    <lineage>
        <taxon>Bacteria</taxon>
        <taxon>Pseudomonadati</taxon>
        <taxon>Thermodesulfobacteriota</taxon>
        <taxon>Syntrophobacteria</taxon>
        <taxon>Syntrophobacterales</taxon>
        <taxon>Thermodesulforhabdaceae</taxon>
        <taxon>Thermodesulforhabdus</taxon>
    </lineage>
</organism>
<dbReference type="EMBL" id="FOUU01000001">
    <property type="protein sequence ID" value="SFM48069.1"/>
    <property type="molecule type" value="Genomic_DNA"/>
</dbReference>
<keyword evidence="3" id="KW-1185">Reference proteome</keyword>
<evidence type="ECO:0000313" key="3">
    <source>
        <dbReference type="Proteomes" id="UP000199611"/>
    </source>
</evidence>
<dbReference type="Proteomes" id="UP000199611">
    <property type="component" value="Unassembled WGS sequence"/>
</dbReference>
<proteinExistence type="predicted"/>
<dbReference type="STRING" id="39841.SAMN05660836_00441"/>
<dbReference type="RefSeq" id="WP_093393148.1">
    <property type="nucleotide sequence ID" value="NZ_FOUU01000001.1"/>
</dbReference>
<gene>
    <name evidence="2" type="ORF">SAMN05660836_00441</name>
</gene>
<evidence type="ECO:0000313" key="2">
    <source>
        <dbReference type="EMBL" id="SFM48069.1"/>
    </source>
</evidence>
<protein>
    <submittedName>
        <fullName evidence="2">Uncharacterized protein</fullName>
    </submittedName>
</protein>